<feature type="region of interest" description="Disordered" evidence="1">
    <location>
        <begin position="710"/>
        <end position="736"/>
    </location>
</feature>
<evidence type="ECO:0000313" key="4">
    <source>
        <dbReference type="RefSeq" id="XP_021565640.1"/>
    </source>
</evidence>
<dbReference type="Pfam" id="PF15499">
    <property type="entry name" value="Peptidase_C98"/>
    <property type="match status" value="1"/>
</dbReference>
<protein>
    <submittedName>
        <fullName evidence="4">SUMO-specific isopeptidase USPL1</fullName>
    </submittedName>
</protein>
<feature type="compositionally biased region" description="Polar residues" evidence="1">
    <location>
        <begin position="714"/>
        <end position="724"/>
    </location>
</feature>
<dbReference type="GeneID" id="103255077"/>
<dbReference type="GO" id="GO:0015030">
    <property type="term" value="C:Cajal body"/>
    <property type="evidence" value="ECO:0007669"/>
    <property type="project" value="TreeGrafter"/>
</dbReference>
<gene>
    <name evidence="4" type="primary">USPL1</name>
</gene>
<accession>A0A3Q0DUH2</accession>
<dbReference type="PROSITE" id="PS50235">
    <property type="entry name" value="USP_3"/>
    <property type="match status" value="1"/>
</dbReference>
<dbReference type="InterPro" id="IPR033505">
    <property type="entry name" value="USPL1"/>
</dbReference>
<dbReference type="GO" id="GO:0030576">
    <property type="term" value="P:Cajal body organization"/>
    <property type="evidence" value="ECO:0007669"/>
    <property type="project" value="InterPro"/>
</dbReference>
<feature type="compositionally biased region" description="Polar residues" evidence="1">
    <location>
        <begin position="671"/>
        <end position="684"/>
    </location>
</feature>
<dbReference type="InterPro" id="IPR029388">
    <property type="entry name" value="DUF4650"/>
</dbReference>
<dbReference type="GO" id="GO:0032183">
    <property type="term" value="F:SUMO binding"/>
    <property type="evidence" value="ECO:0007669"/>
    <property type="project" value="InterPro"/>
</dbReference>
<keyword evidence="3" id="KW-1185">Reference proteome</keyword>
<proteinExistence type="predicted"/>
<sequence length="899" mass="97400">MATGQAPATGDVSGTGGPCLQREGRTPELETPLESTRPSLRHTVCVQWRNAHALCWLDCILSALVHLEGVRTTVMEQGAKEESVFWRLFTKYHQANQLLPAEQQSAVGDGNCEKPTSEVFAEIEACLNEVRDEIFIRLQPQLRCSLGDMESPVFAFPLLLKMDPRVEKLFLFSFSWDFTCSQCGHQYQNRCLKSLVTFTNVIPEWHPLNAAHFGPCNNCSSKSQIRKMVLKKVSPLFMLHFVEGLPHGDLQRYAFHLEGCLYRITSVIQYQANNHFITWTADADGSWLECDDLRGPCSRRHETFEVPASEIHIVLWERRASQGTHQEAARLPLGKTNGQHALSGGEPASSAAGPVGDAASAETSSGHRPPCAARAPSTRPQDGAVACGDHSLAGPRGLGANGFLPLTFEGTTQESASVCQFDSEAFLLENKPVSENTGIVERNTLRSPASLLVSSAPAPCEEKLTYEQLVGRSVPSQVLHVHTLAGPLSAEDTMATKSVARVHTAGLTQGAESGEQFLTPQTEKWRPEQHVPSQICNLKRKETAADPPARTAESLQSQSVRENQKKPFVGSWVKGLLSRGASFMPSCVSAPSRTTLADLQPSVKGASNFGGFKTKGGNQKAGRASKNVHRHAGKAPLVSKLPPGPPPSGAASDAPRKDEGAPHGAHPDHGSQGNENGVPSSNQGDLVEGQIHKLRLKLLKKLKAKKKKLAALMSSPQSRALPSESSEHVPHGGSPNECDSIEDLLNELQCQIRLAEKSGRAAVPGVSPYTSQAHEEILAELLSPATVVSTQLSEDGETDLRYLEMGDSQVPAPVPGELNGISQDTHLRQDHDYCSPTKRSPCDVQPSSLTDDAGIRTLTLESPTKTDIFDEFFSTSALTSLGNDTLDLPHFDEYLFENC</sequence>
<dbReference type="OrthoDB" id="6160353at2759"/>
<feature type="compositionally biased region" description="Basic and acidic residues" evidence="1">
    <location>
        <begin position="654"/>
        <end position="669"/>
    </location>
</feature>
<dbReference type="RefSeq" id="XP_021565640.1">
    <property type="nucleotide sequence ID" value="XM_021709965.1"/>
</dbReference>
<dbReference type="Proteomes" id="UP000189704">
    <property type="component" value="Unplaced"/>
</dbReference>
<dbReference type="PANTHER" id="PTHR15294">
    <property type="entry name" value="RETINOVIN-RELATED"/>
    <property type="match status" value="1"/>
</dbReference>
<feature type="region of interest" description="Disordered" evidence="1">
    <location>
        <begin position="602"/>
        <end position="685"/>
    </location>
</feature>
<feature type="domain" description="USP" evidence="2">
    <location>
        <begin position="46"/>
        <end position="319"/>
    </location>
</feature>
<dbReference type="Pfam" id="PF15509">
    <property type="entry name" value="DUF4650"/>
    <property type="match status" value="1"/>
</dbReference>
<dbReference type="KEGG" id="csyr:103255077"/>
<feature type="region of interest" description="Disordered" evidence="1">
    <location>
        <begin position="335"/>
        <end position="390"/>
    </location>
</feature>
<name>A0A3Q0DUH2_CARSF</name>
<dbReference type="PANTHER" id="PTHR15294:SF3">
    <property type="entry name" value="SUMO-SPECIFIC ISOPEPTIDASE USPL1"/>
    <property type="match status" value="1"/>
</dbReference>
<evidence type="ECO:0000256" key="1">
    <source>
        <dbReference type="SAM" id="MobiDB-lite"/>
    </source>
</evidence>
<dbReference type="InterPro" id="IPR028889">
    <property type="entry name" value="USP"/>
</dbReference>
<dbReference type="CTD" id="10208"/>
<dbReference type="STRING" id="1868482.ENSTSYP00000008116"/>
<dbReference type="InterPro" id="IPR028890">
    <property type="entry name" value="Peptidase_C98"/>
</dbReference>
<reference evidence="4" key="1">
    <citation type="submission" date="2025-08" db="UniProtKB">
        <authorList>
            <consortium name="RefSeq"/>
        </authorList>
    </citation>
    <scope>IDENTIFICATION</scope>
</reference>
<dbReference type="GO" id="GO:0016926">
    <property type="term" value="P:protein desumoylation"/>
    <property type="evidence" value="ECO:0007669"/>
    <property type="project" value="TreeGrafter"/>
</dbReference>
<evidence type="ECO:0000259" key="2">
    <source>
        <dbReference type="PROSITE" id="PS50235"/>
    </source>
</evidence>
<evidence type="ECO:0000313" key="3">
    <source>
        <dbReference type="Proteomes" id="UP000189704"/>
    </source>
</evidence>
<dbReference type="AlphaFoldDB" id="A0A3Q0DUH2"/>
<feature type="region of interest" description="Disordered" evidence="1">
    <location>
        <begin position="1"/>
        <end position="35"/>
    </location>
</feature>
<organism evidence="3 4">
    <name type="scientific">Carlito syrichta</name>
    <name type="common">Philippine tarsier</name>
    <name type="synonym">Tarsius syrichta</name>
    <dbReference type="NCBI Taxonomy" id="1868482"/>
    <lineage>
        <taxon>Eukaryota</taxon>
        <taxon>Metazoa</taxon>
        <taxon>Chordata</taxon>
        <taxon>Craniata</taxon>
        <taxon>Vertebrata</taxon>
        <taxon>Euteleostomi</taxon>
        <taxon>Mammalia</taxon>
        <taxon>Eutheria</taxon>
        <taxon>Euarchontoglires</taxon>
        <taxon>Primates</taxon>
        <taxon>Haplorrhini</taxon>
        <taxon>Tarsiiformes</taxon>
        <taxon>Tarsiidae</taxon>
        <taxon>Carlito</taxon>
    </lineage>
</organism>
<feature type="region of interest" description="Disordered" evidence="1">
    <location>
        <begin position="540"/>
        <end position="564"/>
    </location>
</feature>